<protein>
    <submittedName>
        <fullName evidence="1">ATP-grasp fold amidoligase family protein</fullName>
    </submittedName>
</protein>
<evidence type="ECO:0000313" key="2">
    <source>
        <dbReference type="Proteomes" id="UP001269375"/>
    </source>
</evidence>
<dbReference type="SUPFAM" id="SSF56059">
    <property type="entry name" value="Glutathione synthetase ATP-binding domain-like"/>
    <property type="match status" value="1"/>
</dbReference>
<dbReference type="Proteomes" id="UP001269375">
    <property type="component" value="Unassembled WGS sequence"/>
</dbReference>
<gene>
    <name evidence="1" type="ORF">QC825_01805</name>
</gene>
<name>A0ABU1GTI8_9GAMM</name>
<proteinExistence type="predicted"/>
<reference evidence="1 2" key="1">
    <citation type="submission" date="2023-04" db="EMBL/GenBank/DDBJ databases">
        <title>A long-awaited taxogenomic arrangement of the family Halomonadaceae.</title>
        <authorList>
            <person name="De La Haba R."/>
            <person name="Chuvochina M."/>
            <person name="Wittouck S."/>
            <person name="Arahal D.R."/>
            <person name="Sanchez-Porro C."/>
            <person name="Hugenholtz P."/>
            <person name="Ventosa A."/>
        </authorList>
    </citation>
    <scope>NUCLEOTIDE SEQUENCE [LARGE SCALE GENOMIC DNA]</scope>
    <source>
        <strain evidence="1 2">DSM 22428</strain>
    </source>
</reference>
<sequence>MRRLAAQLLSERMRYRILYARHRKKWLDLDTPKRFTEKLYCRMQRPQEMFTTLADKYLVREYVAQTIGDTYLIPLYACTQHVTSELIASLPDAFVMKSNHGAGQVKIVRDKHQEDWEALATLANDWLKTSYSSYEKHYARIDPRILFEKLMLRGDNQPPADYKIHVFNGEREQYQFIQVIDGRFDRRTQNFFMPDWSPAPFNAFSPWPPSTNPEVIGRPANLDTMMTLANTLAAPFGYARIDVYLLDNRIYFGEITFTPAGGNITFIDDAWDKRLGSLFPWPDTAHALTAPSNDALAQIKA</sequence>
<organism evidence="1 2">
    <name type="scientific">Larsenimonas suaedae</name>
    <dbReference type="NCBI Taxonomy" id="1851019"/>
    <lineage>
        <taxon>Bacteria</taxon>
        <taxon>Pseudomonadati</taxon>
        <taxon>Pseudomonadota</taxon>
        <taxon>Gammaproteobacteria</taxon>
        <taxon>Oceanospirillales</taxon>
        <taxon>Halomonadaceae</taxon>
        <taxon>Larsenimonas</taxon>
    </lineage>
</organism>
<dbReference type="EMBL" id="JARWAO010000001">
    <property type="protein sequence ID" value="MDR5894807.1"/>
    <property type="molecule type" value="Genomic_DNA"/>
</dbReference>
<keyword evidence="2" id="KW-1185">Reference proteome</keyword>
<dbReference type="RefSeq" id="WP_251592895.1">
    <property type="nucleotide sequence ID" value="NZ_JAMLJI010000002.1"/>
</dbReference>
<dbReference type="Pfam" id="PF14305">
    <property type="entry name" value="ATPgrasp_TupA"/>
    <property type="match status" value="1"/>
</dbReference>
<comment type="caution">
    <text evidence="1">The sequence shown here is derived from an EMBL/GenBank/DDBJ whole genome shotgun (WGS) entry which is preliminary data.</text>
</comment>
<accession>A0ABU1GTI8</accession>
<evidence type="ECO:0000313" key="1">
    <source>
        <dbReference type="EMBL" id="MDR5894807.1"/>
    </source>
</evidence>
<dbReference type="InterPro" id="IPR029465">
    <property type="entry name" value="ATPgrasp_TupA"/>
</dbReference>